<dbReference type="EMBL" id="GDJX01002991">
    <property type="protein sequence ID" value="JAT64945.1"/>
    <property type="molecule type" value="Transcribed_RNA"/>
</dbReference>
<protein>
    <submittedName>
        <fullName evidence="1">N-acetylneuraminate lyase A</fullName>
    </submittedName>
</protein>
<dbReference type="GO" id="GO:0016829">
    <property type="term" value="F:lyase activity"/>
    <property type="evidence" value="ECO:0007669"/>
    <property type="project" value="UniProtKB-KW"/>
</dbReference>
<name>A0A1D1ZDL2_9ARAE</name>
<accession>A0A1D1ZDL2</accession>
<proteinExistence type="predicted"/>
<sequence>MIRDRICRALEKYIDARRPEIQARISPKVESTTEVLVEKLPGAIMDFMTKRFAEDHSAMEGILDFVATITERLPAKFREKMHEGVREVVFESMDGISEKVTDAVLNTSKHAIREATGQDDVDEKGKIEKGKIEKKEKPEKSLRERIDFSFDLGWLFKGKEGIVGKILELLRAPIHHVGSEIQEHLVTGIPKRVEEMLAEVLPRDEDNDGKLDGFRGAVLGVFGQRDTKNNVFAKMLAKIPGLVEKIVHPIIEELEERLYEIVEKELREEVFAEENCKKGVSGFLDDDDDDDKGKKGFFESIFK</sequence>
<dbReference type="AlphaFoldDB" id="A0A1D1ZDL2"/>
<organism evidence="1">
    <name type="scientific">Anthurium amnicola</name>
    <dbReference type="NCBI Taxonomy" id="1678845"/>
    <lineage>
        <taxon>Eukaryota</taxon>
        <taxon>Viridiplantae</taxon>
        <taxon>Streptophyta</taxon>
        <taxon>Embryophyta</taxon>
        <taxon>Tracheophyta</taxon>
        <taxon>Spermatophyta</taxon>
        <taxon>Magnoliopsida</taxon>
        <taxon>Liliopsida</taxon>
        <taxon>Araceae</taxon>
        <taxon>Pothoideae</taxon>
        <taxon>Potheae</taxon>
        <taxon>Anthurium</taxon>
    </lineage>
</organism>
<gene>
    <name evidence="1" type="primary">npl-a</name>
    <name evidence="1" type="ORF">g.14573</name>
</gene>
<evidence type="ECO:0000313" key="1">
    <source>
        <dbReference type="EMBL" id="JAT64945.1"/>
    </source>
</evidence>
<reference evidence="1" key="1">
    <citation type="submission" date="2015-07" db="EMBL/GenBank/DDBJ databases">
        <title>Transcriptome Assembly of Anthurium amnicola.</title>
        <authorList>
            <person name="Suzuki J."/>
        </authorList>
    </citation>
    <scope>NUCLEOTIDE SEQUENCE</scope>
</reference>
<keyword evidence="1" id="KW-0456">Lyase</keyword>